<reference evidence="9" key="1">
    <citation type="submission" date="2017-07" db="EMBL/GenBank/DDBJ databases">
        <title>Taro Niue Genome Assembly and Annotation.</title>
        <authorList>
            <person name="Atibalentja N."/>
            <person name="Keating K."/>
            <person name="Fields C.J."/>
        </authorList>
    </citation>
    <scope>NUCLEOTIDE SEQUENCE</scope>
    <source>
        <strain evidence="9">Niue_2</strain>
        <tissue evidence="9">Leaf</tissue>
    </source>
</reference>
<name>A0A843TU94_COLES</name>
<keyword evidence="7" id="KW-0812">Transmembrane</keyword>
<feature type="compositionally biased region" description="Pro residues" evidence="6">
    <location>
        <begin position="77"/>
        <end position="88"/>
    </location>
</feature>
<sequence>MATLPSSRAVVPQHKVEAARRRWWSRTLFLILAVAVATTAFAVILICALPRSDSLNFSSFSSYAAVRDVPAAMPLPAPLPPPPAPPPSSALVTPRRGPARSRTSASPAVSPPPAVLTEFKQTAARNSTSEGGAVKAKRSAGSSRPSQLERPLWSLPPDEALAYAKSEIERAPLVTDDPDLHAPLFRNVSVFKRSYELMEQILKVYVYRDGERPIFHTPPLKGIYASEGWFMKLMEENKQFAARDPNKAHLFYLPYSSRRLQEALYVPDSHNMRPLALFLNDYVNMIATKYPYWNRTHGSDHFLVACHDWGPYITTAHHELGQNAIKVLCNADASEGIFIHGKDVSLPETSIRVPKRPLKYLGGKPISQRSILAFFAGQMHGRVRPILLKYWGGKDDDMKIYGPLPIRVSRVMSYIHHMKTSKFCICPMGFEVNSPRIVEAIYYECVPVIIADNFVPPFDEVLDWSSFSVIVAEKDIPDLKNILQSISLRRYISMQTNVKRLQKHFHWHTKAVKYDLFHMILHSIWFNRLNQIH</sequence>
<dbReference type="GO" id="GO:0000139">
    <property type="term" value="C:Golgi membrane"/>
    <property type="evidence" value="ECO:0007669"/>
    <property type="project" value="UniProtKB-SubCell"/>
</dbReference>
<proteinExistence type="inferred from homology"/>
<keyword evidence="7" id="KW-1133">Transmembrane helix</keyword>
<evidence type="ECO:0000256" key="6">
    <source>
        <dbReference type="SAM" id="MobiDB-lite"/>
    </source>
</evidence>
<comment type="similarity">
    <text evidence="2">Belongs to the glycosyltransferase 47 family.</text>
</comment>
<evidence type="ECO:0000259" key="8">
    <source>
        <dbReference type="Pfam" id="PF03016"/>
    </source>
</evidence>
<dbReference type="Pfam" id="PF03016">
    <property type="entry name" value="Exostosin_GT47"/>
    <property type="match status" value="1"/>
</dbReference>
<keyword evidence="7" id="KW-0472">Membrane</keyword>
<comment type="subcellular location">
    <subcellularLocation>
        <location evidence="1">Golgi apparatus membrane</location>
        <topology evidence="1">Single-pass type II membrane protein</topology>
    </subcellularLocation>
</comment>
<keyword evidence="3" id="KW-0808">Transferase</keyword>
<dbReference type="PANTHER" id="PTHR11062:SF59">
    <property type="entry name" value="EXOSTOSIN FAMILY PROTEIN"/>
    <property type="match status" value="1"/>
</dbReference>
<evidence type="ECO:0000256" key="1">
    <source>
        <dbReference type="ARBA" id="ARBA00004323"/>
    </source>
</evidence>
<comment type="caution">
    <text evidence="9">The sequence shown here is derived from an EMBL/GenBank/DDBJ whole genome shotgun (WGS) entry which is preliminary data.</text>
</comment>
<keyword evidence="4" id="KW-0735">Signal-anchor</keyword>
<evidence type="ECO:0000256" key="7">
    <source>
        <dbReference type="SAM" id="Phobius"/>
    </source>
</evidence>
<dbReference type="OrthoDB" id="1924787at2759"/>
<organism evidence="9 10">
    <name type="scientific">Colocasia esculenta</name>
    <name type="common">Wild taro</name>
    <name type="synonym">Arum esculentum</name>
    <dbReference type="NCBI Taxonomy" id="4460"/>
    <lineage>
        <taxon>Eukaryota</taxon>
        <taxon>Viridiplantae</taxon>
        <taxon>Streptophyta</taxon>
        <taxon>Embryophyta</taxon>
        <taxon>Tracheophyta</taxon>
        <taxon>Spermatophyta</taxon>
        <taxon>Magnoliopsida</taxon>
        <taxon>Liliopsida</taxon>
        <taxon>Araceae</taxon>
        <taxon>Aroideae</taxon>
        <taxon>Colocasieae</taxon>
        <taxon>Colocasia</taxon>
    </lineage>
</organism>
<dbReference type="InterPro" id="IPR004263">
    <property type="entry name" value="Exostosin"/>
</dbReference>
<feature type="domain" description="Exostosin GT47" evidence="8">
    <location>
        <begin position="201"/>
        <end position="486"/>
    </location>
</feature>
<protein>
    <recommendedName>
        <fullName evidence="8">Exostosin GT47 domain-containing protein</fullName>
    </recommendedName>
</protein>
<feature type="compositionally biased region" description="Low complexity" evidence="6">
    <location>
        <begin position="89"/>
        <end position="108"/>
    </location>
</feature>
<keyword evidence="10" id="KW-1185">Reference proteome</keyword>
<dbReference type="GO" id="GO:0016757">
    <property type="term" value="F:glycosyltransferase activity"/>
    <property type="evidence" value="ECO:0007669"/>
    <property type="project" value="UniProtKB-KW"/>
</dbReference>
<evidence type="ECO:0000256" key="5">
    <source>
        <dbReference type="ARBA" id="ARBA00023034"/>
    </source>
</evidence>
<dbReference type="InterPro" id="IPR040911">
    <property type="entry name" value="Exostosin_GT47"/>
</dbReference>
<feature type="transmembrane region" description="Helical" evidence="7">
    <location>
        <begin position="28"/>
        <end position="51"/>
    </location>
</feature>
<gene>
    <name evidence="9" type="ORF">Taro_006955</name>
</gene>
<evidence type="ECO:0000256" key="4">
    <source>
        <dbReference type="ARBA" id="ARBA00022968"/>
    </source>
</evidence>
<dbReference type="PANTHER" id="PTHR11062">
    <property type="entry name" value="EXOSTOSIN HEPARAN SULFATE GLYCOSYLTRANSFERASE -RELATED"/>
    <property type="match status" value="1"/>
</dbReference>
<accession>A0A843TU94</accession>
<feature type="non-terminal residue" evidence="9">
    <location>
        <position position="533"/>
    </location>
</feature>
<evidence type="ECO:0000256" key="3">
    <source>
        <dbReference type="ARBA" id="ARBA00022676"/>
    </source>
</evidence>
<feature type="compositionally biased region" description="Polar residues" evidence="6">
    <location>
        <begin position="119"/>
        <end position="130"/>
    </location>
</feature>
<evidence type="ECO:0000313" key="10">
    <source>
        <dbReference type="Proteomes" id="UP000652761"/>
    </source>
</evidence>
<dbReference type="AlphaFoldDB" id="A0A843TU94"/>
<evidence type="ECO:0000256" key="2">
    <source>
        <dbReference type="ARBA" id="ARBA00010271"/>
    </source>
</evidence>
<evidence type="ECO:0000313" key="9">
    <source>
        <dbReference type="EMBL" id="MQL74625.1"/>
    </source>
</evidence>
<keyword evidence="5" id="KW-0333">Golgi apparatus</keyword>
<dbReference type="EMBL" id="NMUH01000216">
    <property type="protein sequence ID" value="MQL74625.1"/>
    <property type="molecule type" value="Genomic_DNA"/>
</dbReference>
<dbReference type="Proteomes" id="UP000652761">
    <property type="component" value="Unassembled WGS sequence"/>
</dbReference>
<keyword evidence="3" id="KW-0328">Glycosyltransferase</keyword>
<feature type="region of interest" description="Disordered" evidence="6">
    <location>
        <begin position="77"/>
        <end position="151"/>
    </location>
</feature>